<evidence type="ECO:0000313" key="1">
    <source>
        <dbReference type="EMBL" id="GGE21384.1"/>
    </source>
</evidence>
<keyword evidence="2" id="KW-1185">Reference proteome</keyword>
<reference evidence="1" key="1">
    <citation type="journal article" date="2014" name="Int. J. Syst. Evol. Microbiol.">
        <title>Complete genome sequence of Corynebacterium casei LMG S-19264T (=DSM 44701T), isolated from a smear-ripened cheese.</title>
        <authorList>
            <consortium name="US DOE Joint Genome Institute (JGI-PGF)"/>
            <person name="Walter F."/>
            <person name="Albersmeier A."/>
            <person name="Kalinowski J."/>
            <person name="Ruckert C."/>
        </authorList>
    </citation>
    <scope>NUCLEOTIDE SEQUENCE</scope>
    <source>
        <strain evidence="1">CGMCC 1.15367</strain>
    </source>
</reference>
<dbReference type="RefSeq" id="WP_188912670.1">
    <property type="nucleotide sequence ID" value="NZ_BMIQ01000009.1"/>
</dbReference>
<reference evidence="1" key="2">
    <citation type="submission" date="2020-09" db="EMBL/GenBank/DDBJ databases">
        <authorList>
            <person name="Sun Q."/>
            <person name="Zhou Y."/>
        </authorList>
    </citation>
    <scope>NUCLEOTIDE SEQUENCE</scope>
    <source>
        <strain evidence="1">CGMCC 1.15367</strain>
    </source>
</reference>
<sequence>MSATDALYFPPTGEETSHYVLVAVAPGTDGLSGRVSIEAPSVASKGGAAAPDYPGSREGRLADILKEAAEFAALGGYPLRVVKPAEVELPAELGTYAERKISG</sequence>
<name>A0A917A0V8_9HYPH</name>
<organism evidence="1 2">
    <name type="scientific">Aureimonas endophytica</name>
    <dbReference type="NCBI Taxonomy" id="2027858"/>
    <lineage>
        <taxon>Bacteria</taxon>
        <taxon>Pseudomonadati</taxon>
        <taxon>Pseudomonadota</taxon>
        <taxon>Alphaproteobacteria</taxon>
        <taxon>Hyphomicrobiales</taxon>
        <taxon>Aurantimonadaceae</taxon>
        <taxon>Aureimonas</taxon>
    </lineage>
</organism>
<dbReference type="EMBL" id="BMIQ01000009">
    <property type="protein sequence ID" value="GGE21384.1"/>
    <property type="molecule type" value="Genomic_DNA"/>
</dbReference>
<evidence type="ECO:0000313" key="2">
    <source>
        <dbReference type="Proteomes" id="UP000644699"/>
    </source>
</evidence>
<dbReference type="AlphaFoldDB" id="A0A917A0V8"/>
<protein>
    <submittedName>
        <fullName evidence="1">Uncharacterized protein</fullName>
    </submittedName>
</protein>
<accession>A0A917A0V8</accession>
<dbReference type="Proteomes" id="UP000644699">
    <property type="component" value="Unassembled WGS sequence"/>
</dbReference>
<comment type="caution">
    <text evidence="1">The sequence shown here is derived from an EMBL/GenBank/DDBJ whole genome shotgun (WGS) entry which is preliminary data.</text>
</comment>
<gene>
    <name evidence="1" type="ORF">GCM10011390_45910</name>
</gene>
<proteinExistence type="predicted"/>